<dbReference type="Pfam" id="PF05136">
    <property type="entry name" value="Phage_portal_2"/>
    <property type="match status" value="1"/>
</dbReference>
<dbReference type="OrthoDB" id="208107at2"/>
<evidence type="ECO:0008006" key="4">
    <source>
        <dbReference type="Google" id="ProtNLM"/>
    </source>
</evidence>
<dbReference type="GO" id="GO:0019068">
    <property type="term" value="P:virion assembly"/>
    <property type="evidence" value="ECO:0007669"/>
    <property type="project" value="InterPro"/>
</dbReference>
<organism evidence="2 3">
    <name type="scientific">Blastopirellula marina</name>
    <dbReference type="NCBI Taxonomy" id="124"/>
    <lineage>
        <taxon>Bacteria</taxon>
        <taxon>Pseudomonadati</taxon>
        <taxon>Planctomycetota</taxon>
        <taxon>Planctomycetia</taxon>
        <taxon>Pirellulales</taxon>
        <taxon>Pirellulaceae</taxon>
        <taxon>Blastopirellula</taxon>
    </lineage>
</organism>
<feature type="region of interest" description="Disordered" evidence="1">
    <location>
        <begin position="26"/>
        <end position="49"/>
    </location>
</feature>
<comment type="caution">
    <text evidence="2">The sequence shown here is derived from an EMBL/GenBank/DDBJ whole genome shotgun (WGS) entry which is preliminary data.</text>
</comment>
<dbReference type="Proteomes" id="UP000240009">
    <property type="component" value="Unassembled WGS sequence"/>
</dbReference>
<dbReference type="RefSeq" id="WP_105350766.1">
    <property type="nucleotide sequence ID" value="NZ_PUIA01000016.1"/>
</dbReference>
<evidence type="ECO:0000256" key="1">
    <source>
        <dbReference type="SAM" id="MobiDB-lite"/>
    </source>
</evidence>
<protein>
    <recommendedName>
        <fullName evidence="4">Phage portal protein</fullName>
    </recommendedName>
</protein>
<sequence length="507" mass="56458">MSKQPTPGGLFSSAKNAILRKFGFNAAESSTKRKSAPGGTRDEDDELTPAARTRLVANGRDALQNWSIAGFMVRKHLDFVTGHTFQAKTPDKGFNRALEEWVEEVSKAEHFDQSEEHDREQYTRMAEARRIVDGDIGNLKLSSGHIQAIENDRIKDPGRGAPVPYDQVPEWRHGVRKVNNKAVAYAIHRRTGNGGLTFERIVPANRMYLYAYRDGTMRFDSSRGVSALAPALNDLRDVAENQGHALAKMKVAQLFGLKMTRNGEGSPAPTTSTDATDRQGNTKRKHKIDFGNGPVFLDLNPGEDAEFLENKTPSMEFQAFMQATISVALKCIDIPFSFYDEAYTNFFGSRAALLLYLKSCNQKRRSVQAWNSHWFEWRFAMGHARREIIPPRSLVDGFKYAWVPDGLPWWRPSEEIAADIRAIGAGVKTRGDVTMAHFGRTFEDTAELLEAEENIIRGKQINIYESPALDTAAAGQVASSTGFGSLNPATIEALAAAVVNRLEMEKR</sequence>
<name>A0A2S8G4H2_9BACT</name>
<accession>A0A2S8G4H2</accession>
<proteinExistence type="predicted"/>
<evidence type="ECO:0000313" key="3">
    <source>
        <dbReference type="Proteomes" id="UP000240009"/>
    </source>
</evidence>
<gene>
    <name evidence="2" type="ORF">C5Y96_05720</name>
</gene>
<reference evidence="2 3" key="1">
    <citation type="submission" date="2018-02" db="EMBL/GenBank/DDBJ databases">
        <title>Comparative genomes isolates from brazilian mangrove.</title>
        <authorList>
            <person name="Araujo J.E."/>
            <person name="Taketani R.G."/>
            <person name="Silva M.C.P."/>
            <person name="Loureco M.V."/>
            <person name="Andreote F.D."/>
        </authorList>
    </citation>
    <scope>NUCLEOTIDE SEQUENCE [LARGE SCALE GENOMIC DNA]</scope>
    <source>
        <strain evidence="2 3">HEX-2 MGV</strain>
    </source>
</reference>
<dbReference type="AlphaFoldDB" id="A0A2S8G4H2"/>
<dbReference type="GO" id="GO:0005198">
    <property type="term" value="F:structural molecule activity"/>
    <property type="evidence" value="ECO:0007669"/>
    <property type="project" value="InterPro"/>
</dbReference>
<dbReference type="InterPro" id="IPR006429">
    <property type="entry name" value="Phage_lambda_portal"/>
</dbReference>
<dbReference type="EMBL" id="PUIA01000016">
    <property type="protein sequence ID" value="PQO39352.1"/>
    <property type="molecule type" value="Genomic_DNA"/>
</dbReference>
<feature type="region of interest" description="Disordered" evidence="1">
    <location>
        <begin position="260"/>
        <end position="284"/>
    </location>
</feature>
<evidence type="ECO:0000313" key="2">
    <source>
        <dbReference type="EMBL" id="PQO39352.1"/>
    </source>
</evidence>